<feature type="region of interest" description="Disordered" evidence="1">
    <location>
        <begin position="236"/>
        <end position="326"/>
    </location>
</feature>
<gene>
    <name evidence="2" type="ORF">N1851_018761</name>
</gene>
<accession>A0AA47NY29</accession>
<evidence type="ECO:0000313" key="3">
    <source>
        <dbReference type="Proteomes" id="UP001174136"/>
    </source>
</evidence>
<dbReference type="EMBL" id="JAOPHQ010003434">
    <property type="protein sequence ID" value="KAK0143116.1"/>
    <property type="molecule type" value="Genomic_DNA"/>
</dbReference>
<comment type="caution">
    <text evidence="2">The sequence shown here is derived from an EMBL/GenBank/DDBJ whole genome shotgun (WGS) entry which is preliminary data.</text>
</comment>
<dbReference type="AlphaFoldDB" id="A0AA47NY29"/>
<name>A0AA47NY29_MERPO</name>
<reference evidence="2" key="1">
    <citation type="journal article" date="2023" name="Front. Mar. Sci.">
        <title>A new Merluccius polli reference genome to investigate the effects of global change in West African waters.</title>
        <authorList>
            <person name="Mateo J.L."/>
            <person name="Blanco-Fernandez C."/>
            <person name="Garcia-Vazquez E."/>
            <person name="Machado-Schiaffino G."/>
        </authorList>
    </citation>
    <scope>NUCLEOTIDE SEQUENCE</scope>
    <source>
        <strain evidence="2">C29</strain>
        <tissue evidence="2">Fin</tissue>
    </source>
</reference>
<evidence type="ECO:0000256" key="1">
    <source>
        <dbReference type="SAM" id="MobiDB-lite"/>
    </source>
</evidence>
<sequence>MTRLVERWRCWWSDDQAGAAMTRLVERWRGWWRDEQAGGAIERLVERWTGWWRDDHVGGAMTGWLVGLVERWRGWWGDNQAGAGLRSISSSTLRPELANVSNQCLCHYWVARGHDVKPMVHLLQEPCCCPGSDVRKRNLQVLKQPEPDLKCPRSRVSTEGGEATAAFWKWYGVMDVALGSKPSITQPVLISSASQETVVVSTPSVADPVIQDDWTPSRKRRREEGQVINYIEQMEKREERREAEQQTKDEQRYEEARRREEATRARDERREEEAKRREEEARARTREEKRRPGGERRTQGQGRSEERRRTEGERKNLGQEMRGGKNDFWHCWMH</sequence>
<proteinExistence type="predicted"/>
<evidence type="ECO:0000313" key="2">
    <source>
        <dbReference type="EMBL" id="KAK0143116.1"/>
    </source>
</evidence>
<dbReference type="Proteomes" id="UP001174136">
    <property type="component" value="Unassembled WGS sequence"/>
</dbReference>
<protein>
    <submittedName>
        <fullName evidence="2">Reticulocyte-binding protein 2 a</fullName>
    </submittedName>
</protein>
<keyword evidence="3" id="KW-1185">Reference proteome</keyword>
<organism evidence="2 3">
    <name type="scientific">Merluccius polli</name>
    <name type="common">Benguela hake</name>
    <name type="synonym">Merluccius cadenati</name>
    <dbReference type="NCBI Taxonomy" id="89951"/>
    <lineage>
        <taxon>Eukaryota</taxon>
        <taxon>Metazoa</taxon>
        <taxon>Chordata</taxon>
        <taxon>Craniata</taxon>
        <taxon>Vertebrata</taxon>
        <taxon>Euteleostomi</taxon>
        <taxon>Actinopterygii</taxon>
        <taxon>Neopterygii</taxon>
        <taxon>Teleostei</taxon>
        <taxon>Neoteleostei</taxon>
        <taxon>Acanthomorphata</taxon>
        <taxon>Zeiogadaria</taxon>
        <taxon>Gadariae</taxon>
        <taxon>Gadiformes</taxon>
        <taxon>Gadoidei</taxon>
        <taxon>Merlucciidae</taxon>
        <taxon>Merluccius</taxon>
    </lineage>
</organism>